<organism evidence="1 2">
    <name type="scientific">Stylosanthes scabra</name>
    <dbReference type="NCBI Taxonomy" id="79078"/>
    <lineage>
        <taxon>Eukaryota</taxon>
        <taxon>Viridiplantae</taxon>
        <taxon>Streptophyta</taxon>
        <taxon>Embryophyta</taxon>
        <taxon>Tracheophyta</taxon>
        <taxon>Spermatophyta</taxon>
        <taxon>Magnoliopsida</taxon>
        <taxon>eudicotyledons</taxon>
        <taxon>Gunneridae</taxon>
        <taxon>Pentapetalae</taxon>
        <taxon>rosids</taxon>
        <taxon>fabids</taxon>
        <taxon>Fabales</taxon>
        <taxon>Fabaceae</taxon>
        <taxon>Papilionoideae</taxon>
        <taxon>50 kb inversion clade</taxon>
        <taxon>dalbergioids sensu lato</taxon>
        <taxon>Dalbergieae</taxon>
        <taxon>Pterocarpus clade</taxon>
        <taxon>Stylosanthes</taxon>
    </lineage>
</organism>
<gene>
    <name evidence="1" type="ORF">PIB30_014716</name>
</gene>
<protein>
    <submittedName>
        <fullName evidence="1">Uncharacterized protein</fullName>
    </submittedName>
</protein>
<dbReference type="EMBL" id="JASCZI010181282">
    <property type="protein sequence ID" value="MED6180934.1"/>
    <property type="molecule type" value="Genomic_DNA"/>
</dbReference>
<sequence length="185" mass="20621">MGVQLERFCQQVKCHRSLQPDLRIPSMRLRSFSLGVESWFNLGCEKIWGCNCVCVVVNVAKTINNLPSLILLLTLPCGRALEGARLSLAPKFDRLNVRSRGHGAWVHGEVRAHNSSSRVSRERAPLSSPRVVASRLSPRLHRRRVVACPPIAPPLLPSSCAVACRPSRLHFSPRLVQVRVVANRK</sequence>
<name>A0ABU6W598_9FABA</name>
<accession>A0ABU6W598</accession>
<evidence type="ECO:0000313" key="1">
    <source>
        <dbReference type="EMBL" id="MED6180934.1"/>
    </source>
</evidence>
<keyword evidence="2" id="KW-1185">Reference proteome</keyword>
<comment type="caution">
    <text evidence="1">The sequence shown here is derived from an EMBL/GenBank/DDBJ whole genome shotgun (WGS) entry which is preliminary data.</text>
</comment>
<dbReference type="Proteomes" id="UP001341840">
    <property type="component" value="Unassembled WGS sequence"/>
</dbReference>
<evidence type="ECO:0000313" key="2">
    <source>
        <dbReference type="Proteomes" id="UP001341840"/>
    </source>
</evidence>
<reference evidence="1 2" key="1">
    <citation type="journal article" date="2023" name="Plants (Basel)">
        <title>Bridging the Gap: Combining Genomics and Transcriptomics Approaches to Understand Stylosanthes scabra, an Orphan Legume from the Brazilian Caatinga.</title>
        <authorList>
            <person name="Ferreira-Neto J.R.C."/>
            <person name="da Silva M.D."/>
            <person name="Binneck E."/>
            <person name="de Melo N.F."/>
            <person name="da Silva R.H."/>
            <person name="de Melo A.L.T.M."/>
            <person name="Pandolfi V."/>
            <person name="Bustamante F.O."/>
            <person name="Brasileiro-Vidal A.C."/>
            <person name="Benko-Iseppon A.M."/>
        </authorList>
    </citation>
    <scope>NUCLEOTIDE SEQUENCE [LARGE SCALE GENOMIC DNA]</scope>
    <source>
        <tissue evidence="1">Leaves</tissue>
    </source>
</reference>
<proteinExistence type="predicted"/>